<dbReference type="InterPro" id="IPR002575">
    <property type="entry name" value="Aminoglycoside_PTrfase"/>
</dbReference>
<evidence type="ECO:0000313" key="12">
    <source>
        <dbReference type="Proteomes" id="UP000199433"/>
    </source>
</evidence>
<keyword evidence="3 7" id="KW-0547">Nucleotide-binding</keyword>
<reference evidence="12" key="1">
    <citation type="submission" date="2016-10" db="EMBL/GenBank/DDBJ databases">
        <authorList>
            <person name="Varghese N."/>
            <person name="Submissions S."/>
        </authorList>
    </citation>
    <scope>NUCLEOTIDE SEQUENCE [LARGE SCALE GENOMIC DNA]</scope>
    <source>
        <strain evidence="12">DSM 19181</strain>
    </source>
</reference>
<keyword evidence="9" id="KW-0460">Magnesium</keyword>
<dbReference type="Pfam" id="PF01636">
    <property type="entry name" value="APH"/>
    <property type="match status" value="1"/>
</dbReference>
<evidence type="ECO:0000256" key="7">
    <source>
        <dbReference type="PIRNR" id="PIRNR000706"/>
    </source>
</evidence>
<dbReference type="GO" id="GO:0016773">
    <property type="term" value="F:phosphotransferase activity, alcohol group as acceptor"/>
    <property type="evidence" value="ECO:0007669"/>
    <property type="project" value="InterPro"/>
</dbReference>
<keyword evidence="2 7" id="KW-0808">Transferase</keyword>
<dbReference type="AlphaFoldDB" id="A0A1G8VFY5"/>
<comment type="similarity">
    <text evidence="1 7">Belongs to the aminoglycoside phosphotransferase family.</text>
</comment>
<dbReference type="Gene3D" id="3.30.200.20">
    <property type="entry name" value="Phosphorylase Kinase, domain 1"/>
    <property type="match status" value="1"/>
</dbReference>
<keyword evidence="9" id="KW-0479">Metal-binding</keyword>
<dbReference type="GO" id="GO:0046677">
    <property type="term" value="P:response to antibiotic"/>
    <property type="evidence" value="ECO:0007669"/>
    <property type="project" value="UniProtKB-KW"/>
</dbReference>
<dbReference type="InterPro" id="IPR024165">
    <property type="entry name" value="Kan/Strep_kinase"/>
</dbReference>
<evidence type="ECO:0000256" key="5">
    <source>
        <dbReference type="ARBA" id="ARBA00022840"/>
    </source>
</evidence>
<dbReference type="Proteomes" id="UP000199433">
    <property type="component" value="Unassembled WGS sequence"/>
</dbReference>
<keyword evidence="6 7" id="KW-0046">Antibiotic resistance</keyword>
<dbReference type="Gene3D" id="3.90.1200.10">
    <property type="match status" value="1"/>
</dbReference>
<dbReference type="SUPFAM" id="SSF56112">
    <property type="entry name" value="Protein kinase-like (PK-like)"/>
    <property type="match status" value="1"/>
</dbReference>
<evidence type="ECO:0000313" key="11">
    <source>
        <dbReference type="EMBL" id="SDJ64235.1"/>
    </source>
</evidence>
<feature type="binding site" evidence="9">
    <location>
        <position position="185"/>
    </location>
    <ligand>
        <name>Mg(2+)</name>
        <dbReference type="ChEBI" id="CHEBI:18420"/>
    </ligand>
</feature>
<dbReference type="NCBIfam" id="NF033068">
    <property type="entry name" value="APH_3p"/>
    <property type="match status" value="1"/>
</dbReference>
<feature type="binding site" evidence="9">
    <location>
        <position position="198"/>
    </location>
    <ligand>
        <name>Mg(2+)</name>
        <dbReference type="ChEBI" id="CHEBI:18420"/>
    </ligand>
</feature>
<dbReference type="GO" id="GO:0005524">
    <property type="term" value="F:ATP binding"/>
    <property type="evidence" value="ECO:0007669"/>
    <property type="project" value="UniProtKB-KW"/>
</dbReference>
<dbReference type="GO" id="GO:0016301">
    <property type="term" value="F:kinase activity"/>
    <property type="evidence" value="ECO:0007669"/>
    <property type="project" value="UniProtKB-KW"/>
</dbReference>
<evidence type="ECO:0000259" key="10">
    <source>
        <dbReference type="Pfam" id="PF01636"/>
    </source>
</evidence>
<gene>
    <name evidence="11" type="ORF">SAMN04488098_1001140</name>
</gene>
<dbReference type="PIRSF" id="PIRSF000706">
    <property type="entry name" value="Kanamycin_kin"/>
    <property type="match status" value="1"/>
</dbReference>
<evidence type="ECO:0000256" key="4">
    <source>
        <dbReference type="ARBA" id="ARBA00022777"/>
    </source>
</evidence>
<dbReference type="EMBL" id="FNFK01000001">
    <property type="protein sequence ID" value="SDJ64235.1"/>
    <property type="molecule type" value="Genomic_DNA"/>
</dbReference>
<protein>
    <submittedName>
        <fullName evidence="11">Kanamycin kinase</fullName>
    </submittedName>
</protein>
<evidence type="ECO:0000256" key="9">
    <source>
        <dbReference type="PIRSR" id="PIRSR000706-2"/>
    </source>
</evidence>
<feature type="active site" description="Proton acceptor" evidence="8">
    <location>
        <position position="180"/>
    </location>
</feature>
<name>A0A1G8VFY5_9LACT</name>
<feature type="domain" description="Aminoglycoside phosphotransferase" evidence="10">
    <location>
        <begin position="23"/>
        <end position="224"/>
    </location>
</feature>
<organism evidence="11 12">
    <name type="scientific">Alkalibacterium thalassium</name>
    <dbReference type="NCBI Taxonomy" id="426701"/>
    <lineage>
        <taxon>Bacteria</taxon>
        <taxon>Bacillati</taxon>
        <taxon>Bacillota</taxon>
        <taxon>Bacilli</taxon>
        <taxon>Lactobacillales</taxon>
        <taxon>Carnobacteriaceae</taxon>
        <taxon>Alkalibacterium</taxon>
    </lineage>
</organism>
<evidence type="ECO:0000256" key="1">
    <source>
        <dbReference type="ARBA" id="ARBA00006219"/>
    </source>
</evidence>
<dbReference type="CDD" id="cd05150">
    <property type="entry name" value="APH"/>
    <property type="match status" value="1"/>
</dbReference>
<dbReference type="RefSeq" id="WP_091264228.1">
    <property type="nucleotide sequence ID" value="NZ_FNFK01000001.1"/>
</dbReference>
<dbReference type="PANTHER" id="PTHR21310">
    <property type="entry name" value="AMINOGLYCOSIDE PHOSPHOTRANSFERASE-RELATED-RELATED"/>
    <property type="match status" value="1"/>
</dbReference>
<dbReference type="PANTHER" id="PTHR21310:SF41">
    <property type="entry name" value="3'-PHOSPHOTRANSFERASE, PUTATIVE-RELATED"/>
    <property type="match status" value="1"/>
</dbReference>
<dbReference type="GO" id="GO:0046872">
    <property type="term" value="F:metal ion binding"/>
    <property type="evidence" value="ECO:0007669"/>
    <property type="project" value="UniProtKB-KW"/>
</dbReference>
<evidence type="ECO:0000256" key="6">
    <source>
        <dbReference type="ARBA" id="ARBA00023251"/>
    </source>
</evidence>
<keyword evidence="12" id="KW-1185">Reference proteome</keyword>
<dbReference type="OrthoDB" id="3806873at2"/>
<evidence type="ECO:0000256" key="8">
    <source>
        <dbReference type="PIRSR" id="PIRSR000706-1"/>
    </source>
</evidence>
<sequence length="262" mass="30571">MLDLPDKIKNLIGNENFSYDDVGMSDSTVIIFTDKVLKIQSISEESEHEYQVMEWLQDKLPVPRVLAYEKAEDKNYLLMTKVSGKMSCADQYMRNPEQLVNLLAEGLKMLWKVDISNCTYMHGLDEKLQMAKHNVQNNVVDMDDVEPETFGENGFESSEHLLKWLITNRPEEEFVFSHGDFCLPNIFLSDEKISGYIDLGKAGIADRWQDIALCYRSLLHNFEGKYCDKKYQGFRADILFEKLDIVPDWDKIRYYTLLDELF</sequence>
<dbReference type="InterPro" id="IPR051678">
    <property type="entry name" value="AGP_Transferase"/>
</dbReference>
<dbReference type="InterPro" id="IPR011009">
    <property type="entry name" value="Kinase-like_dom_sf"/>
</dbReference>
<keyword evidence="4 7" id="KW-0418">Kinase</keyword>
<proteinExistence type="inferred from homology"/>
<keyword evidence="5 7" id="KW-0067">ATP-binding</keyword>
<evidence type="ECO:0000256" key="3">
    <source>
        <dbReference type="ARBA" id="ARBA00022741"/>
    </source>
</evidence>
<accession>A0A1G8VFY5</accession>
<evidence type="ECO:0000256" key="2">
    <source>
        <dbReference type="ARBA" id="ARBA00022679"/>
    </source>
</evidence>